<dbReference type="InterPro" id="IPR029064">
    <property type="entry name" value="Ribosomal_eL30-like_sf"/>
</dbReference>
<evidence type="ECO:0000313" key="2">
    <source>
        <dbReference type="EMBL" id="PYZ93105.1"/>
    </source>
</evidence>
<dbReference type="AlphaFoldDB" id="A0A323TUI1"/>
<organism evidence="2 3">
    <name type="scientific">Salipaludibacillus keqinensis</name>
    <dbReference type="NCBI Taxonomy" id="2045207"/>
    <lineage>
        <taxon>Bacteria</taxon>
        <taxon>Bacillati</taxon>
        <taxon>Bacillota</taxon>
        <taxon>Bacilli</taxon>
        <taxon>Bacillales</taxon>
        <taxon>Bacillaceae</taxon>
    </lineage>
</organism>
<keyword evidence="3" id="KW-1185">Reference proteome</keyword>
<dbReference type="InterPro" id="IPR004038">
    <property type="entry name" value="Ribosomal_eL8/eL30/eS12/Gad45"/>
</dbReference>
<dbReference type="OrthoDB" id="9794863at2"/>
<evidence type="ECO:0000313" key="3">
    <source>
        <dbReference type="Proteomes" id="UP000248214"/>
    </source>
</evidence>
<protein>
    <recommendedName>
        <fullName evidence="1">Ribosomal protein eL8/eL30/eS12/Gadd45 domain-containing protein</fullName>
    </recommendedName>
</protein>
<reference evidence="2 3" key="1">
    <citation type="submission" date="2017-10" db="EMBL/GenBank/DDBJ databases">
        <title>Bacillus sp. nov., a halophilic bacterium isolated from a Keqin Lake.</title>
        <authorList>
            <person name="Wang H."/>
        </authorList>
    </citation>
    <scope>NUCLEOTIDE SEQUENCE [LARGE SCALE GENOMIC DNA]</scope>
    <source>
        <strain evidence="2 3">KQ-12</strain>
    </source>
</reference>
<name>A0A323TUI1_9BACI</name>
<dbReference type="EMBL" id="PDOD01000002">
    <property type="protein sequence ID" value="PYZ93105.1"/>
    <property type="molecule type" value="Genomic_DNA"/>
</dbReference>
<sequence>MSHEAWMSLLGLMQRARQLITGEELVVKSIQTKKAHFVIIAGDASQNTIKKVTDKCHYYDTPYIIFKDRFVLGQAIGKAERVTISIIDKGFANKFRSVIEQDS</sequence>
<accession>A0A323TUI1</accession>
<dbReference type="Gene3D" id="3.30.1330.30">
    <property type="match status" value="1"/>
</dbReference>
<evidence type="ECO:0000259" key="1">
    <source>
        <dbReference type="Pfam" id="PF01248"/>
    </source>
</evidence>
<comment type="caution">
    <text evidence="2">The sequence shown here is derived from an EMBL/GenBank/DDBJ whole genome shotgun (WGS) entry which is preliminary data.</text>
</comment>
<dbReference type="SUPFAM" id="SSF55315">
    <property type="entry name" value="L30e-like"/>
    <property type="match status" value="1"/>
</dbReference>
<dbReference type="RefSeq" id="WP_110609135.1">
    <property type="nucleotide sequence ID" value="NZ_PDOD01000002.1"/>
</dbReference>
<gene>
    <name evidence="2" type="ORF">CR194_07860</name>
</gene>
<dbReference type="NCBIfam" id="NF005825">
    <property type="entry name" value="PRK07714.1"/>
    <property type="match status" value="1"/>
</dbReference>
<feature type="domain" description="Ribosomal protein eL8/eL30/eS12/Gadd45" evidence="1">
    <location>
        <begin position="5"/>
        <end position="93"/>
    </location>
</feature>
<dbReference type="Proteomes" id="UP000248214">
    <property type="component" value="Unassembled WGS sequence"/>
</dbReference>
<dbReference type="Pfam" id="PF01248">
    <property type="entry name" value="Ribosomal_L7Ae"/>
    <property type="match status" value="1"/>
</dbReference>
<proteinExistence type="predicted"/>